<keyword evidence="1" id="KW-0547">Nucleotide-binding</keyword>
<evidence type="ECO:0000256" key="2">
    <source>
        <dbReference type="ARBA" id="ARBA00024200"/>
    </source>
</evidence>
<dbReference type="AlphaFoldDB" id="A0A846MXE7"/>
<dbReference type="EMBL" id="JAASRM010000001">
    <property type="protein sequence ID" value="NIK87732.1"/>
    <property type="molecule type" value="Genomic_DNA"/>
</dbReference>
<dbReference type="InterPro" id="IPR012675">
    <property type="entry name" value="Beta-grasp_dom_sf"/>
</dbReference>
<evidence type="ECO:0000313" key="5">
    <source>
        <dbReference type="Proteomes" id="UP000570514"/>
    </source>
</evidence>
<dbReference type="InterPro" id="IPR016155">
    <property type="entry name" value="Mopterin_synth/thiamin_S_b"/>
</dbReference>
<organism evidence="4 5">
    <name type="scientific">Rhizomicrobium palustre</name>
    <dbReference type="NCBI Taxonomy" id="189966"/>
    <lineage>
        <taxon>Bacteria</taxon>
        <taxon>Pseudomonadati</taxon>
        <taxon>Pseudomonadota</taxon>
        <taxon>Alphaproteobacteria</taxon>
        <taxon>Micropepsales</taxon>
        <taxon>Micropepsaceae</taxon>
        <taxon>Rhizomicrobium</taxon>
    </lineage>
</organism>
<keyword evidence="5" id="KW-1185">Reference proteome</keyword>
<dbReference type="InterPro" id="IPR044672">
    <property type="entry name" value="MOCS2A"/>
</dbReference>
<name>A0A846MXE7_9PROT</name>
<dbReference type="Pfam" id="PF02597">
    <property type="entry name" value="ThiS"/>
    <property type="match status" value="1"/>
</dbReference>
<dbReference type="PANTHER" id="PTHR33359:SF1">
    <property type="entry name" value="MOLYBDOPTERIN SYNTHASE SULFUR CARRIER SUBUNIT"/>
    <property type="match status" value="1"/>
</dbReference>
<evidence type="ECO:0000313" key="4">
    <source>
        <dbReference type="EMBL" id="NIK87732.1"/>
    </source>
</evidence>
<protein>
    <recommendedName>
        <fullName evidence="3">Molybdopterin synthase sulfur carrier subunit</fullName>
    </recommendedName>
</protein>
<dbReference type="GO" id="GO:0006777">
    <property type="term" value="P:Mo-molybdopterin cofactor biosynthetic process"/>
    <property type="evidence" value="ECO:0007669"/>
    <property type="project" value="InterPro"/>
</dbReference>
<dbReference type="CDD" id="cd00754">
    <property type="entry name" value="Ubl_MoaD"/>
    <property type="match status" value="1"/>
</dbReference>
<dbReference type="PANTHER" id="PTHR33359">
    <property type="entry name" value="MOLYBDOPTERIN SYNTHASE SULFUR CARRIER SUBUNIT"/>
    <property type="match status" value="1"/>
</dbReference>
<reference evidence="4 5" key="1">
    <citation type="submission" date="2020-03" db="EMBL/GenBank/DDBJ databases">
        <title>Genomic Encyclopedia of Type Strains, Phase IV (KMG-IV): sequencing the most valuable type-strain genomes for metagenomic binning, comparative biology and taxonomic classification.</title>
        <authorList>
            <person name="Goeker M."/>
        </authorList>
    </citation>
    <scope>NUCLEOTIDE SEQUENCE [LARGE SCALE GENOMIC DNA]</scope>
    <source>
        <strain evidence="4 5">DSM 19867</strain>
    </source>
</reference>
<accession>A0A846MXE7</accession>
<sequence>MILLYFAAVRQALGKGEEKRALPQDVRTVRELIAHLANLGPAYASVFGDPTHLKTAVNQTYASLDTSVVENDEVAFFPPVTGG</sequence>
<dbReference type="RefSeq" id="WP_167081593.1">
    <property type="nucleotide sequence ID" value="NZ_BAAADC010000001.1"/>
</dbReference>
<dbReference type="GO" id="GO:0000166">
    <property type="term" value="F:nucleotide binding"/>
    <property type="evidence" value="ECO:0007669"/>
    <property type="project" value="UniProtKB-KW"/>
</dbReference>
<dbReference type="GO" id="GO:1990133">
    <property type="term" value="C:molybdopterin adenylyltransferase complex"/>
    <property type="evidence" value="ECO:0007669"/>
    <property type="project" value="TreeGrafter"/>
</dbReference>
<dbReference type="SUPFAM" id="SSF54285">
    <property type="entry name" value="MoaD/ThiS"/>
    <property type="match status" value="1"/>
</dbReference>
<dbReference type="Proteomes" id="UP000570514">
    <property type="component" value="Unassembled WGS sequence"/>
</dbReference>
<comment type="caution">
    <text evidence="4">The sequence shown here is derived from an EMBL/GenBank/DDBJ whole genome shotgun (WGS) entry which is preliminary data.</text>
</comment>
<comment type="similarity">
    <text evidence="2">Belongs to the MoaD family.</text>
</comment>
<evidence type="ECO:0000256" key="3">
    <source>
        <dbReference type="ARBA" id="ARBA00024247"/>
    </source>
</evidence>
<dbReference type="Gene3D" id="3.10.20.30">
    <property type="match status" value="1"/>
</dbReference>
<dbReference type="InterPro" id="IPR003749">
    <property type="entry name" value="ThiS/MoaD-like"/>
</dbReference>
<proteinExistence type="inferred from homology"/>
<dbReference type="NCBIfam" id="TIGR01682">
    <property type="entry name" value="moaD"/>
    <property type="match status" value="1"/>
</dbReference>
<gene>
    <name evidence="4" type="ORF">FHS83_001050</name>
</gene>
<evidence type="ECO:0000256" key="1">
    <source>
        <dbReference type="ARBA" id="ARBA00022741"/>
    </source>
</evidence>